<name>A0A426RIH7_9FLAO</name>
<reference evidence="2" key="1">
    <citation type="submission" date="2018-12" db="EMBL/GenBank/DDBJ databases">
        <title>Maribacter lutimaris sp. nov., isolated from marine sediment.</title>
        <authorList>
            <person name="Kim K.K."/>
        </authorList>
    </citation>
    <scope>NUCLEOTIDE SEQUENCE [LARGE SCALE GENOMIC DNA]</scope>
    <source>
        <strain evidence="2">PoM-212</strain>
    </source>
</reference>
<dbReference type="Proteomes" id="UP000286990">
    <property type="component" value="Unassembled WGS sequence"/>
</dbReference>
<evidence type="ECO:0000313" key="2">
    <source>
        <dbReference type="Proteomes" id="UP000286990"/>
    </source>
</evidence>
<proteinExistence type="predicted"/>
<organism evidence="1 2">
    <name type="scientific">Maribacter algicola</name>
    <dbReference type="NCBI Taxonomy" id="2498892"/>
    <lineage>
        <taxon>Bacteria</taxon>
        <taxon>Pseudomonadati</taxon>
        <taxon>Bacteroidota</taxon>
        <taxon>Flavobacteriia</taxon>
        <taxon>Flavobacteriales</taxon>
        <taxon>Flavobacteriaceae</taxon>
        <taxon>Maribacter</taxon>
    </lineage>
</organism>
<dbReference type="RefSeq" id="WP_125223507.1">
    <property type="nucleotide sequence ID" value="NZ_QUSX01000002.1"/>
</dbReference>
<comment type="caution">
    <text evidence="1">The sequence shown here is derived from an EMBL/GenBank/DDBJ whole genome shotgun (WGS) entry which is preliminary data.</text>
</comment>
<dbReference type="AlphaFoldDB" id="A0A426RIH7"/>
<dbReference type="EMBL" id="QUSX01000002">
    <property type="protein sequence ID" value="RRQ48783.1"/>
    <property type="molecule type" value="Genomic_DNA"/>
</dbReference>
<gene>
    <name evidence="1" type="ORF">DZC72_14020</name>
</gene>
<evidence type="ECO:0000313" key="1">
    <source>
        <dbReference type="EMBL" id="RRQ48783.1"/>
    </source>
</evidence>
<sequence>MAYYLETSPYVSQEKAKRYEVKVEKARRKLRMLSGFAIHNGSMLADVTVKNQRTRETTRTDNAGRFSIHAEKKDILMFSKQGYKKMVLEVGDQHFANALMRIVD</sequence>
<evidence type="ECO:0008006" key="3">
    <source>
        <dbReference type="Google" id="ProtNLM"/>
    </source>
</evidence>
<dbReference type="SUPFAM" id="SSF49464">
    <property type="entry name" value="Carboxypeptidase regulatory domain-like"/>
    <property type="match status" value="1"/>
</dbReference>
<accession>A0A426RIH7</accession>
<dbReference type="InterPro" id="IPR008969">
    <property type="entry name" value="CarboxyPept-like_regulatory"/>
</dbReference>
<keyword evidence="2" id="KW-1185">Reference proteome</keyword>
<dbReference type="OrthoDB" id="1431099at2"/>
<protein>
    <recommendedName>
        <fullName evidence="3">Carboxypeptidase regulatory-like domain-containing protein</fullName>
    </recommendedName>
</protein>